<keyword evidence="4 6" id="KW-1133">Transmembrane helix</keyword>
<sequence length="322" mass="33910">MEKAKKTKLKGNALQQTEFTLGLIIIILFVAASIFTDNFCTLYNITNLMKQCAIIGVMAAAQTIIIITGGIDISGGAITGLSCMALALLQRNTNMNFVLTLTIALVIGVAVGFLNGIIIFDLKVPPMIATLGMQTIVRGFVKIISNALTVTGINQHILNMGNTNLFGVLPVLAIFWAVVAVAIWFILKYTIFGRSLYVVGSGVEVARLSGIKVRKMFYATYAAAGLLYGIAGIMLAARVQSALPTGGEGYDMNAIAAAVIGGASLTGGKGTITGTVLGTILMVLINNAGVQFGLNTHVLEITSGVLIIFAVTMDMLKNRKKA</sequence>
<keyword evidence="3 6" id="KW-0812">Transmembrane</keyword>
<proteinExistence type="predicted"/>
<comment type="caution">
    <text evidence="7">The sequence shown here is derived from an EMBL/GenBank/DDBJ whole genome shotgun (WGS) entry which is preliminary data.</text>
</comment>
<dbReference type="RefSeq" id="WP_207670386.1">
    <property type="nucleotide sequence ID" value="NZ_DAIPCY010000003.1"/>
</dbReference>
<keyword evidence="8" id="KW-1185">Reference proteome</keyword>
<protein>
    <submittedName>
        <fullName evidence="7">Monosaccharide ABC transporter membrane protein (CUT2 family)</fullName>
    </submittedName>
</protein>
<feature type="transmembrane region" description="Helical" evidence="6">
    <location>
        <begin position="165"/>
        <end position="187"/>
    </location>
</feature>
<organism evidence="7 8">
    <name type="scientific">Muricomes intestini</name>
    <dbReference type="NCBI Taxonomy" id="1796634"/>
    <lineage>
        <taxon>Bacteria</taxon>
        <taxon>Bacillati</taxon>
        <taxon>Bacillota</taxon>
        <taxon>Clostridia</taxon>
        <taxon>Lachnospirales</taxon>
        <taxon>Lachnospiraceae</taxon>
        <taxon>Muricomes</taxon>
    </lineage>
</organism>
<dbReference type="Proteomes" id="UP000295726">
    <property type="component" value="Unassembled WGS sequence"/>
</dbReference>
<evidence type="ECO:0000256" key="2">
    <source>
        <dbReference type="ARBA" id="ARBA00022475"/>
    </source>
</evidence>
<feature type="transmembrane region" description="Helical" evidence="6">
    <location>
        <begin position="96"/>
        <end position="120"/>
    </location>
</feature>
<evidence type="ECO:0000256" key="3">
    <source>
        <dbReference type="ARBA" id="ARBA00022692"/>
    </source>
</evidence>
<evidence type="ECO:0000256" key="5">
    <source>
        <dbReference type="ARBA" id="ARBA00023136"/>
    </source>
</evidence>
<feature type="transmembrane region" description="Helical" evidence="6">
    <location>
        <begin position="216"/>
        <end position="237"/>
    </location>
</feature>
<gene>
    <name evidence="7" type="ORF">EDD59_109121</name>
</gene>
<comment type="subcellular location">
    <subcellularLocation>
        <location evidence="1">Cell membrane</location>
        <topology evidence="1">Multi-pass membrane protein</topology>
    </subcellularLocation>
</comment>
<dbReference type="PANTHER" id="PTHR32196:SF72">
    <property type="entry name" value="RIBOSE IMPORT PERMEASE PROTEIN RBSC"/>
    <property type="match status" value="1"/>
</dbReference>
<keyword evidence="2" id="KW-1003">Cell membrane</keyword>
<keyword evidence="5 6" id="KW-0472">Membrane</keyword>
<evidence type="ECO:0000256" key="6">
    <source>
        <dbReference type="SAM" id="Phobius"/>
    </source>
</evidence>
<dbReference type="InterPro" id="IPR001851">
    <property type="entry name" value="ABC_transp_permease"/>
</dbReference>
<dbReference type="AlphaFoldDB" id="A0A4R3K8G5"/>
<dbReference type="GO" id="GO:0022857">
    <property type="term" value="F:transmembrane transporter activity"/>
    <property type="evidence" value="ECO:0007669"/>
    <property type="project" value="InterPro"/>
</dbReference>
<evidence type="ECO:0000313" key="8">
    <source>
        <dbReference type="Proteomes" id="UP000295726"/>
    </source>
</evidence>
<dbReference type="CDD" id="cd06579">
    <property type="entry name" value="TM_PBP1_transp_AraH_like"/>
    <property type="match status" value="1"/>
</dbReference>
<dbReference type="PANTHER" id="PTHR32196">
    <property type="entry name" value="ABC TRANSPORTER PERMEASE PROTEIN YPHD-RELATED-RELATED"/>
    <property type="match status" value="1"/>
</dbReference>
<dbReference type="GO" id="GO:0005886">
    <property type="term" value="C:plasma membrane"/>
    <property type="evidence" value="ECO:0007669"/>
    <property type="project" value="UniProtKB-SubCell"/>
</dbReference>
<evidence type="ECO:0000256" key="4">
    <source>
        <dbReference type="ARBA" id="ARBA00022989"/>
    </source>
</evidence>
<reference evidence="7 8" key="1">
    <citation type="submission" date="2019-03" db="EMBL/GenBank/DDBJ databases">
        <title>Genomic Encyclopedia of Type Strains, Phase IV (KMG-IV): sequencing the most valuable type-strain genomes for metagenomic binning, comparative biology and taxonomic classification.</title>
        <authorList>
            <person name="Goeker M."/>
        </authorList>
    </citation>
    <scope>NUCLEOTIDE SEQUENCE [LARGE SCALE GENOMIC DNA]</scope>
    <source>
        <strain evidence="7 8">DSM 29489</strain>
    </source>
</reference>
<accession>A0A4R3K8G5</accession>
<dbReference type="Pfam" id="PF02653">
    <property type="entry name" value="BPD_transp_2"/>
    <property type="match status" value="1"/>
</dbReference>
<name>A0A4R3K8G5_9FIRM</name>
<feature type="transmembrane region" description="Helical" evidence="6">
    <location>
        <begin position="65"/>
        <end position="89"/>
    </location>
</feature>
<evidence type="ECO:0000313" key="7">
    <source>
        <dbReference type="EMBL" id="TCS79187.1"/>
    </source>
</evidence>
<evidence type="ECO:0000256" key="1">
    <source>
        <dbReference type="ARBA" id="ARBA00004651"/>
    </source>
</evidence>
<feature type="transmembrane region" description="Helical" evidence="6">
    <location>
        <begin position="21"/>
        <end position="45"/>
    </location>
</feature>
<feature type="transmembrane region" description="Helical" evidence="6">
    <location>
        <begin position="249"/>
        <end position="267"/>
    </location>
</feature>
<feature type="transmembrane region" description="Helical" evidence="6">
    <location>
        <begin position="298"/>
        <end position="316"/>
    </location>
</feature>
<dbReference type="EMBL" id="SLZZ01000009">
    <property type="protein sequence ID" value="TCS79187.1"/>
    <property type="molecule type" value="Genomic_DNA"/>
</dbReference>